<evidence type="ECO:0000313" key="10">
    <source>
        <dbReference type="EMBL" id="PXY00871.1"/>
    </source>
</evidence>
<dbReference type="InterPro" id="IPR025857">
    <property type="entry name" value="MacB_PCD"/>
</dbReference>
<keyword evidence="11" id="KW-1185">Reference proteome</keyword>
<comment type="similarity">
    <text evidence="6">Belongs to the ABC-4 integral membrane protein family.</text>
</comment>
<keyword evidence="5 7" id="KW-0472">Membrane</keyword>
<sequence length="788" mass="89780">MNFYNIKISFKNLLKNKLVSSINISGLVIGITVSLLVFAYVNKEKNMDQEIPEIEQTYTLLNNKYPDISNCMVRHVRSEIPEIEAITLVRYTWSPQDFLKKENTAYKLNNLLLADSCFFKVFQFETVCGDPKKALNTADQIVLTQSVARKIFGDDNPIGKELVYNATSLQNVIVEVGAVIQDLSHHCSWEFDAVLSLETNYKIPWFKNNQEYWGTQNYSAFAKIPSNIDASVINQKLAKISVDHIPERYKDHTNFEIQPFSEAYNELPGIEILKHGNQLTLNVIQIIGFLILLLACINYINLVTAQKIKRLKNIGILKVMGSKKAKVVELIAVESALVLFLTSILVIVLSNFLLIGLNQITNSEFTLIEIFSGSNLIIFISLLAFTFVLTGIIPGIRFSKTKTTALLKNTVNTRSQNHMRNALLIFQFTITIILLCGILLINKQNQFLTELDPGFNREQILYAATNPQIEKSSSAFNSEIKRIPEISDYTYTSAPLGYNQSNWGLPMINKGEEQEIGFANLFVSPNFFDFFGIKLVQGKQFNRYSEENSDWIFNATAFKQFNIEKPEDASIPRNGKVGKVIAEVEDFNHESMHSAIRPMGFRSCKETDEYIYFKINTNSAASTQRCIRSINKVWENISPNFTLEIKYLDASWEALYKKEKQFQRILNYATIISILLSCLGLISLTYFIVETHTKEIGIRKTNGAKTFEIIKMLNTDLVKWVFIACIIACPIAWYSLHTWLSGFAYKTELSWWIFALAGIIAMGIALLTVSWQSWRAAKINPVESLRYE</sequence>
<gene>
    <name evidence="10" type="ORF">DF185_13315</name>
</gene>
<keyword evidence="4 7" id="KW-1133">Transmembrane helix</keyword>
<evidence type="ECO:0000259" key="8">
    <source>
        <dbReference type="Pfam" id="PF02687"/>
    </source>
</evidence>
<evidence type="ECO:0000259" key="9">
    <source>
        <dbReference type="Pfam" id="PF12704"/>
    </source>
</evidence>
<dbReference type="RefSeq" id="WP_110361237.1">
    <property type="nucleotide sequence ID" value="NZ_QFLI01000005.1"/>
</dbReference>
<organism evidence="10 11">
    <name type="scientific">Marinifilum breve</name>
    <dbReference type="NCBI Taxonomy" id="2184082"/>
    <lineage>
        <taxon>Bacteria</taxon>
        <taxon>Pseudomonadati</taxon>
        <taxon>Bacteroidota</taxon>
        <taxon>Bacteroidia</taxon>
        <taxon>Marinilabiliales</taxon>
        <taxon>Marinifilaceae</taxon>
    </lineage>
</organism>
<dbReference type="AlphaFoldDB" id="A0A2V3ZXA0"/>
<dbReference type="Pfam" id="PF02687">
    <property type="entry name" value="FtsX"/>
    <property type="match status" value="2"/>
</dbReference>
<feature type="transmembrane region" description="Helical" evidence="7">
    <location>
        <begin position="665"/>
        <end position="689"/>
    </location>
</feature>
<evidence type="ECO:0000256" key="1">
    <source>
        <dbReference type="ARBA" id="ARBA00004651"/>
    </source>
</evidence>
<feature type="transmembrane region" description="Helical" evidence="7">
    <location>
        <begin position="283"/>
        <end position="306"/>
    </location>
</feature>
<dbReference type="PANTHER" id="PTHR30572:SF4">
    <property type="entry name" value="ABC TRANSPORTER PERMEASE YTRF"/>
    <property type="match status" value="1"/>
</dbReference>
<feature type="transmembrane region" description="Helical" evidence="7">
    <location>
        <begin position="21"/>
        <end position="41"/>
    </location>
</feature>
<protein>
    <recommendedName>
        <fullName evidence="12">ABC3 transporter permease protein domain-containing protein</fullName>
    </recommendedName>
</protein>
<evidence type="ECO:0000313" key="11">
    <source>
        <dbReference type="Proteomes" id="UP000248079"/>
    </source>
</evidence>
<feature type="transmembrane region" description="Helical" evidence="7">
    <location>
        <begin position="376"/>
        <end position="398"/>
    </location>
</feature>
<evidence type="ECO:0000256" key="3">
    <source>
        <dbReference type="ARBA" id="ARBA00022692"/>
    </source>
</evidence>
<dbReference type="OrthoDB" id="973976at2"/>
<evidence type="ECO:0000256" key="6">
    <source>
        <dbReference type="ARBA" id="ARBA00038076"/>
    </source>
</evidence>
<reference evidence="10 11" key="1">
    <citation type="submission" date="2018-05" db="EMBL/GenBank/DDBJ databases">
        <title>Marinifilum breve JC075T sp. nov., a marine bacterium isolated from Yongle Blue Hole in the South China Sea.</title>
        <authorList>
            <person name="Fu T."/>
        </authorList>
    </citation>
    <scope>NUCLEOTIDE SEQUENCE [LARGE SCALE GENOMIC DNA]</scope>
    <source>
        <strain evidence="10 11">JC075</strain>
    </source>
</reference>
<dbReference type="Proteomes" id="UP000248079">
    <property type="component" value="Unassembled WGS sequence"/>
</dbReference>
<dbReference type="PANTHER" id="PTHR30572">
    <property type="entry name" value="MEMBRANE COMPONENT OF TRANSPORTER-RELATED"/>
    <property type="match status" value="1"/>
</dbReference>
<comment type="subcellular location">
    <subcellularLocation>
        <location evidence="1">Cell membrane</location>
        <topology evidence="1">Multi-pass membrane protein</topology>
    </subcellularLocation>
</comment>
<dbReference type="InterPro" id="IPR050250">
    <property type="entry name" value="Macrolide_Exporter_MacB"/>
</dbReference>
<evidence type="ECO:0000256" key="7">
    <source>
        <dbReference type="SAM" id="Phobius"/>
    </source>
</evidence>
<evidence type="ECO:0000256" key="5">
    <source>
        <dbReference type="ARBA" id="ARBA00023136"/>
    </source>
</evidence>
<feature type="transmembrane region" description="Helical" evidence="7">
    <location>
        <begin position="327"/>
        <end position="356"/>
    </location>
</feature>
<proteinExistence type="inferred from homology"/>
<feature type="domain" description="MacB-like periplasmic core" evidence="9">
    <location>
        <begin position="20"/>
        <end position="199"/>
    </location>
</feature>
<evidence type="ECO:0008006" key="12">
    <source>
        <dbReference type="Google" id="ProtNLM"/>
    </source>
</evidence>
<dbReference type="GO" id="GO:0005886">
    <property type="term" value="C:plasma membrane"/>
    <property type="evidence" value="ECO:0007669"/>
    <property type="project" value="UniProtKB-SubCell"/>
</dbReference>
<feature type="domain" description="ABC3 transporter permease C-terminal" evidence="8">
    <location>
        <begin position="670"/>
        <end position="781"/>
    </location>
</feature>
<keyword evidence="2" id="KW-1003">Cell membrane</keyword>
<keyword evidence="3 7" id="KW-0812">Transmembrane</keyword>
<dbReference type="Pfam" id="PF12704">
    <property type="entry name" value="MacB_PCD"/>
    <property type="match status" value="1"/>
</dbReference>
<comment type="caution">
    <text evidence="10">The sequence shown here is derived from an EMBL/GenBank/DDBJ whole genome shotgun (WGS) entry which is preliminary data.</text>
</comment>
<accession>A0A2V3ZXA0</accession>
<name>A0A2V3ZXA0_9BACT</name>
<dbReference type="GO" id="GO:0022857">
    <property type="term" value="F:transmembrane transporter activity"/>
    <property type="evidence" value="ECO:0007669"/>
    <property type="project" value="TreeGrafter"/>
</dbReference>
<feature type="transmembrane region" description="Helical" evidence="7">
    <location>
        <begin position="419"/>
        <end position="441"/>
    </location>
</feature>
<evidence type="ECO:0000256" key="4">
    <source>
        <dbReference type="ARBA" id="ARBA00022989"/>
    </source>
</evidence>
<evidence type="ECO:0000256" key="2">
    <source>
        <dbReference type="ARBA" id="ARBA00022475"/>
    </source>
</evidence>
<dbReference type="EMBL" id="QFLI01000005">
    <property type="protein sequence ID" value="PXY00871.1"/>
    <property type="molecule type" value="Genomic_DNA"/>
</dbReference>
<dbReference type="InterPro" id="IPR003838">
    <property type="entry name" value="ABC3_permease_C"/>
</dbReference>
<feature type="transmembrane region" description="Helical" evidence="7">
    <location>
        <begin position="717"/>
        <end position="737"/>
    </location>
</feature>
<feature type="domain" description="ABC3 transporter permease C-terminal" evidence="8">
    <location>
        <begin position="286"/>
        <end position="401"/>
    </location>
</feature>
<feature type="transmembrane region" description="Helical" evidence="7">
    <location>
        <begin position="749"/>
        <end position="769"/>
    </location>
</feature>